<evidence type="ECO:0000256" key="1">
    <source>
        <dbReference type="SAM" id="MobiDB-lite"/>
    </source>
</evidence>
<evidence type="ECO:0000313" key="3">
    <source>
        <dbReference type="Proteomes" id="UP000198582"/>
    </source>
</evidence>
<accession>A0A1H8YQ37</accession>
<feature type="compositionally biased region" description="Basic residues" evidence="1">
    <location>
        <begin position="440"/>
        <end position="455"/>
    </location>
</feature>
<name>A0A1H8YQ37_9PSEU</name>
<organism evidence="2 3">
    <name type="scientific">Amycolatopsis saalfeldensis</name>
    <dbReference type="NCBI Taxonomy" id="394193"/>
    <lineage>
        <taxon>Bacteria</taxon>
        <taxon>Bacillati</taxon>
        <taxon>Actinomycetota</taxon>
        <taxon>Actinomycetes</taxon>
        <taxon>Pseudonocardiales</taxon>
        <taxon>Pseudonocardiaceae</taxon>
        <taxon>Amycolatopsis</taxon>
    </lineage>
</organism>
<dbReference type="Proteomes" id="UP000198582">
    <property type="component" value="Unassembled WGS sequence"/>
</dbReference>
<evidence type="ECO:0000313" key="2">
    <source>
        <dbReference type="EMBL" id="SEP54296.1"/>
    </source>
</evidence>
<dbReference type="EMBL" id="FOEF01000042">
    <property type="protein sequence ID" value="SEP54296.1"/>
    <property type="molecule type" value="Genomic_DNA"/>
</dbReference>
<reference evidence="2 3" key="1">
    <citation type="submission" date="2016-10" db="EMBL/GenBank/DDBJ databases">
        <authorList>
            <person name="de Groot N.N."/>
        </authorList>
    </citation>
    <scope>NUCLEOTIDE SEQUENCE [LARGE SCALE GENOMIC DNA]</scope>
    <source>
        <strain evidence="2 3">DSM 44993</strain>
    </source>
</reference>
<proteinExistence type="predicted"/>
<keyword evidence="3" id="KW-1185">Reference proteome</keyword>
<feature type="region of interest" description="Disordered" evidence="1">
    <location>
        <begin position="413"/>
        <end position="455"/>
    </location>
</feature>
<sequence>MWTLWSAAYAYAQVMRDLMAAKHDPSGERSEYFDAPTMLIAYALAAYADEKGIDATSPSDLAELSGMELWERLETPRLLASVSTLSPDNRAVIPAAGEPAHELFFRMKAEVDRATKPGAALPDDQRRAKARTGARTWYERGEDGQAFVANMLLTCISSADRARGVTSLQVITGRAEGSAQESLPLVDPNPRPYELSEYMAADEPYPPRESRQWALRVVQGAISGQTLLLHYLTSILDRHIDIPDALAGPRKAGESAEAYAQRERLAKKFVDVHLQLADHAPDVAEELLHLRPSDAPDAVEAITREAQQWWTAARYDATIDDLLPAMTTLLDGLVAPERRGDVQDLLKVVTSTKGLPLARARIRITGAANEQPFEALHLAAALTAALWQEPACVPDPDAEYLRLATAALRLSQGKLDSPRAASAPSPQPSTPARTADARKKAARKTARKSRRQGRR</sequence>
<protein>
    <submittedName>
        <fullName evidence="2">Uncharacterized protein</fullName>
    </submittedName>
</protein>
<feature type="compositionally biased region" description="Low complexity" evidence="1">
    <location>
        <begin position="418"/>
        <end position="434"/>
    </location>
</feature>
<gene>
    <name evidence="2" type="ORF">SAMN04489732_14220</name>
</gene>
<dbReference type="STRING" id="394193.SAMN04489732_14220"/>
<dbReference type="AlphaFoldDB" id="A0A1H8YQ37"/>